<dbReference type="CDD" id="cd23428">
    <property type="entry name" value="beta-trefoil_Ricin_SPI"/>
    <property type="match status" value="1"/>
</dbReference>
<reference evidence="1" key="1">
    <citation type="submission" date="2023-01" db="EMBL/GenBank/DDBJ databases">
        <title>The chitinases involved in constricting ring structure development in the nematode-trapping fungus Drechslerella dactyloides.</title>
        <authorList>
            <person name="Wang R."/>
            <person name="Zhang L."/>
            <person name="Tang P."/>
            <person name="Li S."/>
            <person name="Liang L."/>
        </authorList>
    </citation>
    <scope>NUCLEOTIDE SEQUENCE</scope>
    <source>
        <strain evidence="1">YMF1.00031</strain>
    </source>
</reference>
<sequence length="165" mass="18273">MPAVPTEASRGLENGSYYIKSVSTGYFVARGVIEDKSLRSKAILLRQQGGQDAIWTIIKNSDGTYNLVIRNTPAFQKEGKLFGLLGFEENPTELRWKITAVPHHGADQYIIESFDGQLGWLLGGIGESGNVAERTQISVGPLISTRSLPPQYPTNERFTIRKSQF</sequence>
<dbReference type="Proteomes" id="UP001221413">
    <property type="component" value="Unassembled WGS sequence"/>
</dbReference>
<gene>
    <name evidence="1" type="ORF">Dda_8838</name>
</gene>
<comment type="caution">
    <text evidence="1">The sequence shown here is derived from an EMBL/GenBank/DDBJ whole genome shotgun (WGS) entry which is preliminary data.</text>
</comment>
<keyword evidence="1" id="KW-0722">Serine protease inhibitor</keyword>
<evidence type="ECO:0000313" key="1">
    <source>
        <dbReference type="EMBL" id="KAJ6256340.1"/>
    </source>
</evidence>
<accession>A0AAD6IQ17</accession>
<proteinExistence type="predicted"/>
<keyword evidence="2" id="KW-1185">Reference proteome</keyword>
<dbReference type="GO" id="GO:0004867">
    <property type="term" value="F:serine-type endopeptidase inhibitor activity"/>
    <property type="evidence" value="ECO:0007669"/>
    <property type="project" value="UniProtKB-KW"/>
</dbReference>
<protein>
    <submittedName>
        <fullName evidence="1">Serine protease inhibitor</fullName>
    </submittedName>
</protein>
<evidence type="ECO:0000313" key="2">
    <source>
        <dbReference type="Proteomes" id="UP001221413"/>
    </source>
</evidence>
<dbReference type="InterPro" id="IPR031755">
    <property type="entry name" value="Inhibitor_I66"/>
</dbReference>
<dbReference type="Pfam" id="PF16850">
    <property type="entry name" value="Inhibitor_I66"/>
    <property type="match status" value="1"/>
</dbReference>
<name>A0AAD6IQ17_DREDA</name>
<organism evidence="1 2">
    <name type="scientific">Drechslerella dactyloides</name>
    <name type="common">Nematode-trapping fungus</name>
    <name type="synonym">Arthrobotrys dactyloides</name>
    <dbReference type="NCBI Taxonomy" id="74499"/>
    <lineage>
        <taxon>Eukaryota</taxon>
        <taxon>Fungi</taxon>
        <taxon>Dikarya</taxon>
        <taxon>Ascomycota</taxon>
        <taxon>Pezizomycotina</taxon>
        <taxon>Orbiliomycetes</taxon>
        <taxon>Orbiliales</taxon>
        <taxon>Orbiliaceae</taxon>
        <taxon>Drechslerella</taxon>
    </lineage>
</organism>
<dbReference type="AlphaFoldDB" id="A0AAD6IQ17"/>
<dbReference type="Gene3D" id="2.80.10.50">
    <property type="match status" value="1"/>
</dbReference>
<keyword evidence="1" id="KW-0646">Protease inhibitor</keyword>
<dbReference type="EMBL" id="JAQGDS010000013">
    <property type="protein sequence ID" value="KAJ6256340.1"/>
    <property type="molecule type" value="Genomic_DNA"/>
</dbReference>